<evidence type="ECO:0000259" key="7">
    <source>
        <dbReference type="Pfam" id="PF01416"/>
    </source>
</evidence>
<comment type="subunit">
    <text evidence="4">Homodimer.</text>
</comment>
<dbReference type="CDD" id="cd02570">
    <property type="entry name" value="PseudoU_synth_EcTruA"/>
    <property type="match status" value="1"/>
</dbReference>
<comment type="similarity">
    <text evidence="1 4 5">Belongs to the tRNA pseudouridine synthase TruA family.</text>
</comment>
<dbReference type="Proteomes" id="UP001239083">
    <property type="component" value="Unassembled WGS sequence"/>
</dbReference>
<evidence type="ECO:0000256" key="1">
    <source>
        <dbReference type="ARBA" id="ARBA00009375"/>
    </source>
</evidence>
<evidence type="ECO:0000256" key="2">
    <source>
        <dbReference type="ARBA" id="ARBA00022694"/>
    </source>
</evidence>
<dbReference type="InterPro" id="IPR001406">
    <property type="entry name" value="PsdUridine_synth_TruA"/>
</dbReference>
<protein>
    <recommendedName>
        <fullName evidence="4">tRNA pseudouridine synthase A</fullName>
        <ecNumber evidence="4">5.4.99.12</ecNumber>
    </recommendedName>
    <alternativeName>
        <fullName evidence="4">tRNA pseudouridine(38-40) synthase</fullName>
    </alternativeName>
    <alternativeName>
        <fullName evidence="4">tRNA pseudouridylate synthase I</fullName>
    </alternativeName>
    <alternativeName>
        <fullName evidence="4">tRNA-uridine isomerase I</fullName>
    </alternativeName>
</protein>
<dbReference type="InterPro" id="IPR020094">
    <property type="entry name" value="TruA/RsuA/RluB/E/F_N"/>
</dbReference>
<dbReference type="GO" id="GO:0160147">
    <property type="term" value="F:tRNA pseudouridine(38-40) synthase activity"/>
    <property type="evidence" value="ECO:0007669"/>
    <property type="project" value="UniProtKB-EC"/>
</dbReference>
<accession>A0ABU0R559</accession>
<dbReference type="EC" id="5.4.99.12" evidence="4"/>
<evidence type="ECO:0000256" key="3">
    <source>
        <dbReference type="ARBA" id="ARBA00023235"/>
    </source>
</evidence>
<dbReference type="EMBL" id="JAUSYY010000001">
    <property type="protein sequence ID" value="MDQ0893205.1"/>
    <property type="molecule type" value="Genomic_DNA"/>
</dbReference>
<dbReference type="PANTHER" id="PTHR11142">
    <property type="entry name" value="PSEUDOURIDYLATE SYNTHASE"/>
    <property type="match status" value="1"/>
</dbReference>
<gene>
    <name evidence="4" type="primary">truA</name>
    <name evidence="8" type="ORF">QFZ26_000760</name>
</gene>
<keyword evidence="2 4" id="KW-0819">tRNA processing</keyword>
<dbReference type="Pfam" id="PF01416">
    <property type="entry name" value="PseudoU_synth_1"/>
    <property type="match status" value="1"/>
</dbReference>
<evidence type="ECO:0000256" key="4">
    <source>
        <dbReference type="HAMAP-Rule" id="MF_00171"/>
    </source>
</evidence>
<dbReference type="InterPro" id="IPR020103">
    <property type="entry name" value="PsdUridine_synth_cat_dom_sf"/>
</dbReference>
<comment type="catalytic activity">
    <reaction evidence="4 5">
        <text>uridine(38/39/40) in tRNA = pseudouridine(38/39/40) in tRNA</text>
        <dbReference type="Rhea" id="RHEA:22376"/>
        <dbReference type="Rhea" id="RHEA-COMP:10085"/>
        <dbReference type="Rhea" id="RHEA-COMP:10087"/>
        <dbReference type="ChEBI" id="CHEBI:65314"/>
        <dbReference type="ChEBI" id="CHEBI:65315"/>
        <dbReference type="EC" id="5.4.99.12"/>
    </reaction>
</comment>
<dbReference type="RefSeq" id="WP_307039451.1">
    <property type="nucleotide sequence ID" value="NZ_JAUSYY010000001.1"/>
</dbReference>
<evidence type="ECO:0000313" key="8">
    <source>
        <dbReference type="EMBL" id="MDQ0893205.1"/>
    </source>
</evidence>
<dbReference type="InterPro" id="IPR020097">
    <property type="entry name" value="PsdUridine_synth_TruA_a/b_dom"/>
</dbReference>
<proteinExistence type="inferred from homology"/>
<keyword evidence="3 4" id="KW-0413">Isomerase</keyword>
<dbReference type="PANTHER" id="PTHR11142:SF0">
    <property type="entry name" value="TRNA PSEUDOURIDINE SYNTHASE-LIKE 1"/>
    <property type="match status" value="1"/>
</dbReference>
<feature type="active site" description="Nucleophile" evidence="4">
    <location>
        <position position="93"/>
    </location>
</feature>
<dbReference type="SUPFAM" id="SSF55120">
    <property type="entry name" value="Pseudouridine synthase"/>
    <property type="match status" value="1"/>
</dbReference>
<feature type="domain" description="Pseudouridine synthase I TruA alpha/beta" evidence="7">
    <location>
        <begin position="204"/>
        <end position="306"/>
    </location>
</feature>
<comment type="caution">
    <text evidence="8">The sequence shown here is derived from an EMBL/GenBank/DDBJ whole genome shotgun (WGS) entry which is preliminary data.</text>
</comment>
<evidence type="ECO:0000256" key="5">
    <source>
        <dbReference type="RuleBase" id="RU003792"/>
    </source>
</evidence>
<dbReference type="Gene3D" id="3.30.70.580">
    <property type="entry name" value="Pseudouridine synthase I, catalytic domain, N-terminal subdomain"/>
    <property type="match status" value="1"/>
</dbReference>
<evidence type="ECO:0000256" key="6">
    <source>
        <dbReference type="SAM" id="MobiDB-lite"/>
    </source>
</evidence>
<evidence type="ECO:0000313" key="9">
    <source>
        <dbReference type="Proteomes" id="UP001239083"/>
    </source>
</evidence>
<comment type="function">
    <text evidence="4">Formation of pseudouridine at positions 38, 39 and 40 in the anticodon stem and loop of transfer RNAs.</text>
</comment>
<keyword evidence="9" id="KW-1185">Reference proteome</keyword>
<comment type="caution">
    <text evidence="4">Lacks conserved residue(s) required for the propagation of feature annotation.</text>
</comment>
<feature type="region of interest" description="Disordered" evidence="6">
    <location>
        <begin position="1"/>
        <end position="23"/>
    </location>
</feature>
<organism evidence="8 9">
    <name type="scientific">Agromyces ramosus</name>
    <dbReference type="NCBI Taxonomy" id="33879"/>
    <lineage>
        <taxon>Bacteria</taxon>
        <taxon>Bacillati</taxon>
        <taxon>Actinomycetota</taxon>
        <taxon>Actinomycetes</taxon>
        <taxon>Micrococcales</taxon>
        <taxon>Microbacteriaceae</taxon>
        <taxon>Agromyces</taxon>
    </lineage>
</organism>
<dbReference type="Gene3D" id="3.30.70.660">
    <property type="entry name" value="Pseudouridine synthase I, catalytic domain, C-terminal subdomain"/>
    <property type="match status" value="1"/>
</dbReference>
<reference evidence="8 9" key="1">
    <citation type="submission" date="2023-07" db="EMBL/GenBank/DDBJ databases">
        <title>Comparative genomics of wheat-associated soil bacteria to identify genetic determinants of phenazine resistance.</title>
        <authorList>
            <person name="Mouncey N."/>
        </authorList>
    </citation>
    <scope>NUCLEOTIDE SEQUENCE [LARGE SCALE GENOMIC DNA]</scope>
    <source>
        <strain evidence="8 9">V3I3</strain>
    </source>
</reference>
<dbReference type="InterPro" id="IPR020095">
    <property type="entry name" value="PsdUridine_synth_TruA_C"/>
</dbReference>
<dbReference type="HAMAP" id="MF_00171">
    <property type="entry name" value="TruA"/>
    <property type="match status" value="1"/>
</dbReference>
<sequence length="331" mass="35154">MNERPDAAPETQPAGAMSTGVGGLESSATVEAAAAEESFVRLRLGISYDGTDFSGWSRQPGLRTVQGVLETALATLFRRTGVEPRLTVAGRTDAGVHALGQVAHLDLPATALASVTRPRSGHPSDGATAEAVLRRRVAGILGADADVVVTEIARAPIGFDARFSALWRRYEYRVSDASARRDPLERRRTVTAPRVLDAAAMDEAAGRLVGLHDFAAFCKPRTGATTIRTLQSYRWVRDADGLLVASLQADAFCHSMVRALVGACVAVGEGRLDPGDPAELLQAAARTSAFMVMPARGLVLTEVGYPDDAEMEVRAAQTRARRELHVDGVIG</sequence>
<name>A0ABU0R559_9MICO</name>
<feature type="binding site" evidence="4">
    <location>
        <position position="170"/>
    </location>
    <ligand>
        <name>substrate</name>
    </ligand>
</feature>